<dbReference type="Proteomes" id="UP000325081">
    <property type="component" value="Unassembled WGS sequence"/>
</dbReference>
<protein>
    <submittedName>
        <fullName evidence="1">F6A14.6 protein</fullName>
    </submittedName>
</protein>
<name>A0A5A7QXA9_STRAF</name>
<keyword evidence="2" id="KW-1185">Reference proteome</keyword>
<comment type="caution">
    <text evidence="1">The sequence shown here is derived from an EMBL/GenBank/DDBJ whole genome shotgun (WGS) entry which is preliminary data.</text>
</comment>
<reference evidence="2" key="1">
    <citation type="journal article" date="2019" name="Curr. Biol.">
        <title>Genome Sequence of Striga asiatica Provides Insight into the Evolution of Plant Parasitism.</title>
        <authorList>
            <person name="Yoshida S."/>
            <person name="Kim S."/>
            <person name="Wafula E.K."/>
            <person name="Tanskanen J."/>
            <person name="Kim Y.M."/>
            <person name="Honaas L."/>
            <person name="Yang Z."/>
            <person name="Spallek T."/>
            <person name="Conn C.E."/>
            <person name="Ichihashi Y."/>
            <person name="Cheong K."/>
            <person name="Cui S."/>
            <person name="Der J.P."/>
            <person name="Gundlach H."/>
            <person name="Jiao Y."/>
            <person name="Hori C."/>
            <person name="Ishida J.K."/>
            <person name="Kasahara H."/>
            <person name="Kiba T."/>
            <person name="Kim M.S."/>
            <person name="Koo N."/>
            <person name="Laohavisit A."/>
            <person name="Lee Y.H."/>
            <person name="Lumba S."/>
            <person name="McCourt P."/>
            <person name="Mortimer J.C."/>
            <person name="Mutuku J.M."/>
            <person name="Nomura T."/>
            <person name="Sasaki-Sekimoto Y."/>
            <person name="Seto Y."/>
            <person name="Wang Y."/>
            <person name="Wakatake T."/>
            <person name="Sakakibara H."/>
            <person name="Demura T."/>
            <person name="Yamaguchi S."/>
            <person name="Yoneyama K."/>
            <person name="Manabe R.I."/>
            <person name="Nelson D.C."/>
            <person name="Schulman A.H."/>
            <person name="Timko M.P."/>
            <person name="dePamphilis C.W."/>
            <person name="Choi D."/>
            <person name="Shirasu K."/>
        </authorList>
    </citation>
    <scope>NUCLEOTIDE SEQUENCE [LARGE SCALE GENOMIC DNA]</scope>
    <source>
        <strain evidence="2">cv. UVA1</strain>
    </source>
</reference>
<accession>A0A5A7QXA9</accession>
<gene>
    <name evidence="1" type="ORF">STAS_27271</name>
</gene>
<dbReference type="PANTHER" id="PTHR37181">
    <property type="entry name" value="F6A14.6 PROTEIN"/>
    <property type="match status" value="1"/>
</dbReference>
<proteinExistence type="predicted"/>
<dbReference type="EMBL" id="BKCP01008959">
    <property type="protein sequence ID" value="GER49995.1"/>
    <property type="molecule type" value="Genomic_DNA"/>
</dbReference>
<evidence type="ECO:0000313" key="2">
    <source>
        <dbReference type="Proteomes" id="UP000325081"/>
    </source>
</evidence>
<evidence type="ECO:0000313" key="1">
    <source>
        <dbReference type="EMBL" id="GER49995.1"/>
    </source>
</evidence>
<dbReference type="PANTHER" id="PTHR37181:SF1">
    <property type="entry name" value="F6A14.6 PROTEIN"/>
    <property type="match status" value="1"/>
</dbReference>
<dbReference type="OrthoDB" id="783877at2759"/>
<sequence length="360" mass="40702">MGQHIQFYGPTRSRLEPKVDHELIELGQKFFKKLTRKLKDANSFSEAEFMDMLTLYLENSAKKVGISFHFDKFEPRYACNAVEKLGFLMAKDVKCLIAEGSVALSVCEMLEALIINGLVDRAFTLNLINKLIEKQKSDLIVSCVKHLPDLQAYDMMCILKYFLMLPVDGYESLVSLRKDWESHALLSIDKASGKGVKGKEKIFAKEAVMLAYDGFSVSELCLRYFLACPNLDEVMFSACVGKLDGEEIKALVRYLKKWLEKYERFPQVGPCHKGSSVLGVKVCEWVPFLETVVKCLCVIVDEHFSFLVLHSEFGELRTLEGVVGSLAAEVRLCSGLATLAERLRDERKAYDHESPGNFAF</sequence>
<organism evidence="1 2">
    <name type="scientific">Striga asiatica</name>
    <name type="common">Asiatic witchweed</name>
    <name type="synonym">Buchnera asiatica</name>
    <dbReference type="NCBI Taxonomy" id="4170"/>
    <lineage>
        <taxon>Eukaryota</taxon>
        <taxon>Viridiplantae</taxon>
        <taxon>Streptophyta</taxon>
        <taxon>Embryophyta</taxon>
        <taxon>Tracheophyta</taxon>
        <taxon>Spermatophyta</taxon>
        <taxon>Magnoliopsida</taxon>
        <taxon>eudicotyledons</taxon>
        <taxon>Gunneridae</taxon>
        <taxon>Pentapetalae</taxon>
        <taxon>asterids</taxon>
        <taxon>lamiids</taxon>
        <taxon>Lamiales</taxon>
        <taxon>Orobanchaceae</taxon>
        <taxon>Buchnereae</taxon>
        <taxon>Striga</taxon>
    </lineage>
</organism>
<dbReference type="AlphaFoldDB" id="A0A5A7QXA9"/>